<evidence type="ECO:0000256" key="8">
    <source>
        <dbReference type="ARBA" id="ARBA00023098"/>
    </source>
</evidence>
<keyword evidence="12" id="KW-1185">Reference proteome</keyword>
<dbReference type="NCBIfam" id="NF000582">
    <property type="entry name" value="PRK00006.1"/>
    <property type="match status" value="1"/>
</dbReference>
<keyword evidence="8" id="KW-0443">Lipid metabolism</keyword>
<keyword evidence="5" id="KW-0963">Cytoplasm</keyword>
<dbReference type="PATRIC" id="fig|1218492.5.peg.1577"/>
<dbReference type="FunFam" id="3.10.129.10:FF:000001">
    <property type="entry name" value="3-hydroxyacyl-[acyl-carrier-protein] dehydratase FabZ"/>
    <property type="match status" value="1"/>
</dbReference>
<dbReference type="HOGENOM" id="CLU_078912_3_0_9"/>
<dbReference type="Pfam" id="PF07977">
    <property type="entry name" value="FabA"/>
    <property type="match status" value="1"/>
</dbReference>
<evidence type="ECO:0000256" key="2">
    <source>
        <dbReference type="ARBA" id="ARBA00004496"/>
    </source>
</evidence>
<gene>
    <name evidence="11" type="primary">fabZ</name>
    <name evidence="11" type="ORF">JG30_15220</name>
</gene>
<keyword evidence="7" id="KW-0441">Lipid A biosynthesis</keyword>
<dbReference type="PANTHER" id="PTHR30272">
    <property type="entry name" value="3-HYDROXYACYL-[ACYL-CARRIER-PROTEIN] DEHYDRATASE"/>
    <property type="match status" value="1"/>
</dbReference>
<dbReference type="GO" id="GO:0006633">
    <property type="term" value="P:fatty acid biosynthetic process"/>
    <property type="evidence" value="ECO:0007669"/>
    <property type="project" value="InterPro"/>
</dbReference>
<dbReference type="GO" id="GO:0016020">
    <property type="term" value="C:membrane"/>
    <property type="evidence" value="ECO:0007669"/>
    <property type="project" value="GOC"/>
</dbReference>
<comment type="subcellular location">
    <subcellularLocation>
        <location evidence="2">Cytoplasm</location>
    </subcellularLocation>
</comment>
<dbReference type="CDD" id="cd01288">
    <property type="entry name" value="FabZ"/>
    <property type="match status" value="1"/>
</dbReference>
<dbReference type="AlphaFoldDB" id="A0A0F4LRZ0"/>
<reference evidence="11 12" key="1">
    <citation type="submission" date="2015-01" db="EMBL/GenBank/DDBJ databases">
        <title>Comparative genomics of the lactic acid bacteria isolated from the honey bee gut.</title>
        <authorList>
            <person name="Ellegaard K.M."/>
            <person name="Tamarit D."/>
            <person name="Javelind E."/>
            <person name="Olofsson T."/>
            <person name="Andersson S.G."/>
            <person name="Vasquez A."/>
        </authorList>
    </citation>
    <scope>NUCLEOTIDE SEQUENCE [LARGE SCALE GENOMIC DNA]</scope>
    <source>
        <strain evidence="11 12">Bin4</strain>
    </source>
</reference>
<evidence type="ECO:0000256" key="10">
    <source>
        <dbReference type="ARBA" id="ARBA00025049"/>
    </source>
</evidence>
<evidence type="ECO:0000256" key="7">
    <source>
        <dbReference type="ARBA" id="ARBA00022556"/>
    </source>
</evidence>
<dbReference type="STRING" id="1218492.JG30_15220"/>
<evidence type="ECO:0000256" key="4">
    <source>
        <dbReference type="ARBA" id="ARBA00013167"/>
    </source>
</evidence>
<dbReference type="InterPro" id="IPR013114">
    <property type="entry name" value="FabA_FabZ"/>
</dbReference>
<comment type="similarity">
    <text evidence="3">Belongs to the thioester dehydratase family. FabZ subfamily.</text>
</comment>
<proteinExistence type="inferred from homology"/>
<comment type="function">
    <text evidence="10">Involved in unsaturated fatty acids biosynthesis. Catalyzes the dehydration of short chain beta-hydroxyacyl-ACPs and long chain saturated and unsaturated beta-hydroxyacyl-ACPs.</text>
</comment>
<dbReference type="EC" id="4.2.1.59" evidence="4"/>
<evidence type="ECO:0000256" key="5">
    <source>
        <dbReference type="ARBA" id="ARBA00022490"/>
    </source>
</evidence>
<dbReference type="EMBL" id="JXJQ01000011">
    <property type="protein sequence ID" value="KJY60401.1"/>
    <property type="molecule type" value="Genomic_DNA"/>
</dbReference>
<name>A0A0F4LRZ0_9LACO</name>
<organism evidence="11 12">
    <name type="scientific">Bombilactobacillus mellifer</name>
    <dbReference type="NCBI Taxonomy" id="1218492"/>
    <lineage>
        <taxon>Bacteria</taxon>
        <taxon>Bacillati</taxon>
        <taxon>Bacillota</taxon>
        <taxon>Bacilli</taxon>
        <taxon>Lactobacillales</taxon>
        <taxon>Lactobacillaceae</taxon>
        <taxon>Bombilactobacillus</taxon>
    </lineage>
</organism>
<comment type="catalytic activity">
    <reaction evidence="1">
        <text>a (3R)-hydroxyacyl-[ACP] = a (2E)-enoyl-[ACP] + H2O</text>
        <dbReference type="Rhea" id="RHEA:13097"/>
        <dbReference type="Rhea" id="RHEA-COMP:9925"/>
        <dbReference type="Rhea" id="RHEA-COMP:9945"/>
        <dbReference type="ChEBI" id="CHEBI:15377"/>
        <dbReference type="ChEBI" id="CHEBI:78784"/>
        <dbReference type="ChEBI" id="CHEBI:78827"/>
        <dbReference type="EC" id="4.2.1.59"/>
    </reaction>
</comment>
<keyword evidence="6" id="KW-0444">Lipid biosynthesis</keyword>
<dbReference type="PANTHER" id="PTHR30272:SF1">
    <property type="entry name" value="3-HYDROXYACYL-[ACYL-CARRIER-PROTEIN] DEHYDRATASE"/>
    <property type="match status" value="1"/>
</dbReference>
<sequence>MVENKLPHELDTVAIQKILPHRYPLLLVDRILDYVPGEFAIGRKNVTINEEFFQGHFPGNPVMPGALILEALAQTGAIALLSLPTFAGKTAYFGGVRKVKFRHMVRPGDSLRLEVQLDKLHGNAGLGHAQALVEDQVACSGDLIFAIQ</sequence>
<protein>
    <recommendedName>
        <fullName evidence="4">3-hydroxyacyl-[acyl-carrier-protein] dehydratase</fullName>
        <ecNumber evidence="4">4.2.1.59</ecNumber>
    </recommendedName>
</protein>
<evidence type="ECO:0000313" key="12">
    <source>
        <dbReference type="Proteomes" id="UP000033558"/>
    </source>
</evidence>
<evidence type="ECO:0000313" key="11">
    <source>
        <dbReference type="EMBL" id="KJY60401.1"/>
    </source>
</evidence>
<dbReference type="InterPro" id="IPR010084">
    <property type="entry name" value="FabZ"/>
</dbReference>
<dbReference type="NCBIfam" id="TIGR01750">
    <property type="entry name" value="fabZ"/>
    <property type="match status" value="1"/>
</dbReference>
<dbReference type="Proteomes" id="UP000033558">
    <property type="component" value="Unassembled WGS sequence"/>
</dbReference>
<dbReference type="SUPFAM" id="SSF54637">
    <property type="entry name" value="Thioesterase/thiol ester dehydrase-isomerase"/>
    <property type="match status" value="1"/>
</dbReference>
<dbReference type="GO" id="GO:0019171">
    <property type="term" value="F:(3R)-hydroxyacyl-[acyl-carrier-protein] dehydratase activity"/>
    <property type="evidence" value="ECO:0007669"/>
    <property type="project" value="UniProtKB-EC"/>
</dbReference>
<evidence type="ECO:0000256" key="1">
    <source>
        <dbReference type="ARBA" id="ARBA00001055"/>
    </source>
</evidence>
<dbReference type="InterPro" id="IPR029069">
    <property type="entry name" value="HotDog_dom_sf"/>
</dbReference>
<dbReference type="Gene3D" id="3.10.129.10">
    <property type="entry name" value="Hotdog Thioesterase"/>
    <property type="match status" value="1"/>
</dbReference>
<evidence type="ECO:0000256" key="9">
    <source>
        <dbReference type="ARBA" id="ARBA00023239"/>
    </source>
</evidence>
<keyword evidence="9" id="KW-0456">Lyase</keyword>
<dbReference type="GO" id="GO:0005737">
    <property type="term" value="C:cytoplasm"/>
    <property type="evidence" value="ECO:0007669"/>
    <property type="project" value="UniProtKB-SubCell"/>
</dbReference>
<comment type="caution">
    <text evidence="11">The sequence shown here is derived from an EMBL/GenBank/DDBJ whole genome shotgun (WGS) entry which is preliminary data.</text>
</comment>
<dbReference type="RefSeq" id="WP_046317702.1">
    <property type="nucleotide sequence ID" value="NZ_JAMBJK010000016.1"/>
</dbReference>
<evidence type="ECO:0000256" key="6">
    <source>
        <dbReference type="ARBA" id="ARBA00022516"/>
    </source>
</evidence>
<dbReference type="GO" id="GO:0009245">
    <property type="term" value="P:lipid A biosynthetic process"/>
    <property type="evidence" value="ECO:0007669"/>
    <property type="project" value="UniProtKB-KW"/>
</dbReference>
<evidence type="ECO:0000256" key="3">
    <source>
        <dbReference type="ARBA" id="ARBA00009174"/>
    </source>
</evidence>
<dbReference type="OrthoDB" id="9772788at2"/>
<accession>A0A0F4LRZ0</accession>